<feature type="compositionally biased region" description="Basic and acidic residues" evidence="1">
    <location>
        <begin position="111"/>
        <end position="121"/>
    </location>
</feature>
<dbReference type="AlphaFoldDB" id="A0A0N4Y6B8"/>
<evidence type="ECO:0000313" key="2">
    <source>
        <dbReference type="EMBL" id="VDL75210.1"/>
    </source>
</evidence>
<gene>
    <name evidence="2" type="ORF">NBR_LOCUS11621</name>
</gene>
<feature type="compositionally biased region" description="Polar residues" evidence="1">
    <location>
        <begin position="249"/>
        <end position="273"/>
    </location>
</feature>
<name>A0A0N4Y6B8_NIPBR</name>
<dbReference type="STRING" id="27835.A0A0N4Y6B8"/>
<feature type="region of interest" description="Disordered" evidence="1">
    <location>
        <begin position="167"/>
        <end position="273"/>
    </location>
</feature>
<dbReference type="WBParaSite" id="NBR_0001162001-mRNA-1">
    <property type="protein sequence ID" value="NBR_0001162001-mRNA-1"/>
    <property type="gene ID" value="NBR_0001162001"/>
</dbReference>
<proteinExistence type="predicted"/>
<dbReference type="Proteomes" id="UP000271162">
    <property type="component" value="Unassembled WGS sequence"/>
</dbReference>
<reference evidence="2 3" key="2">
    <citation type="submission" date="2018-11" db="EMBL/GenBank/DDBJ databases">
        <authorList>
            <consortium name="Pathogen Informatics"/>
        </authorList>
    </citation>
    <scope>NUCLEOTIDE SEQUENCE [LARGE SCALE GENOMIC DNA]</scope>
</reference>
<protein>
    <submittedName>
        <fullName evidence="4">Regulating synaptic membrane exocytosis protein 2</fullName>
    </submittedName>
</protein>
<feature type="region of interest" description="Disordered" evidence="1">
    <location>
        <begin position="94"/>
        <end position="121"/>
    </location>
</feature>
<evidence type="ECO:0000313" key="4">
    <source>
        <dbReference type="WBParaSite" id="NBR_0001162001-mRNA-1"/>
    </source>
</evidence>
<evidence type="ECO:0000256" key="1">
    <source>
        <dbReference type="SAM" id="MobiDB-lite"/>
    </source>
</evidence>
<reference evidence="4" key="1">
    <citation type="submission" date="2016-04" db="UniProtKB">
        <authorList>
            <consortium name="WormBaseParasite"/>
        </authorList>
    </citation>
    <scope>IDENTIFICATION</scope>
</reference>
<sequence>MKSNIRRFWQASVAEEERIKREEARSSKPKPYSFPRWRSTDALSASLVASNSVELPKDSKIPEQRLQKMYDRDKIRSSVYKESIGNVAEARERFESQADHTQSRKAHRYQHRDPARPSVPEVEHVGRVTPSQITVYPGCSQGSSQPYYGAENGNHDHHIYSNGRYLKKGQSASSSPIYSKVRKHEPRDGHGDDHMQPPIERRVSSLIESEIKQLRRREDELHESRRELGLPSLEELMESWKQGPRSYRSDSNQRSTPVQRPSQLSSPNGSWNH</sequence>
<organism evidence="4">
    <name type="scientific">Nippostrongylus brasiliensis</name>
    <name type="common">Rat hookworm</name>
    <dbReference type="NCBI Taxonomy" id="27835"/>
    <lineage>
        <taxon>Eukaryota</taxon>
        <taxon>Metazoa</taxon>
        <taxon>Ecdysozoa</taxon>
        <taxon>Nematoda</taxon>
        <taxon>Chromadorea</taxon>
        <taxon>Rhabditida</taxon>
        <taxon>Rhabditina</taxon>
        <taxon>Rhabditomorpha</taxon>
        <taxon>Strongyloidea</taxon>
        <taxon>Heligmosomidae</taxon>
        <taxon>Nippostrongylus</taxon>
    </lineage>
</organism>
<feature type="compositionally biased region" description="Basic and acidic residues" evidence="1">
    <location>
        <begin position="185"/>
        <end position="228"/>
    </location>
</feature>
<dbReference type="OMA" id="KHEPRDG"/>
<dbReference type="EMBL" id="UYSL01020563">
    <property type="protein sequence ID" value="VDL75210.1"/>
    <property type="molecule type" value="Genomic_DNA"/>
</dbReference>
<keyword evidence="3" id="KW-1185">Reference proteome</keyword>
<evidence type="ECO:0000313" key="3">
    <source>
        <dbReference type="Proteomes" id="UP000271162"/>
    </source>
</evidence>
<accession>A0A0N4Y6B8</accession>